<name>A0A5C6MAR6_9PLAN</name>
<reference evidence="1 2" key="1">
    <citation type="submission" date="2019-08" db="EMBL/GenBank/DDBJ databases">
        <title>100 year-old enigma solved: identification of Planctomyces bekefii, the type genus and species of the phylum Planctomycetes.</title>
        <authorList>
            <person name="Svetlana D.N."/>
            <person name="Overmann J."/>
        </authorList>
    </citation>
    <scope>NUCLEOTIDE SEQUENCE [LARGE SCALE GENOMIC DNA]</scope>
    <source>
        <strain evidence="1">Phe10_nw2017</strain>
    </source>
</reference>
<keyword evidence="2" id="KW-1185">Reference proteome</keyword>
<evidence type="ECO:0000313" key="1">
    <source>
        <dbReference type="EMBL" id="TWW11132.1"/>
    </source>
</evidence>
<comment type="caution">
    <text evidence="1">The sequence shown here is derived from an EMBL/GenBank/DDBJ whole genome shotgun (WGS) entry which is preliminary data.</text>
</comment>
<accession>A0A5C6MAR6</accession>
<proteinExistence type="predicted"/>
<dbReference type="EMBL" id="SRHE01000068">
    <property type="protein sequence ID" value="TWW11132.1"/>
    <property type="molecule type" value="Genomic_DNA"/>
</dbReference>
<reference evidence="1 2" key="2">
    <citation type="submission" date="2019-08" db="EMBL/GenBank/DDBJ databases">
        <authorList>
            <person name="Henke P."/>
        </authorList>
    </citation>
    <scope>NUCLEOTIDE SEQUENCE [LARGE SCALE GENOMIC DNA]</scope>
    <source>
        <strain evidence="1">Phe10_nw2017</strain>
    </source>
</reference>
<protein>
    <submittedName>
        <fullName evidence="1">Uncharacterized protein</fullName>
    </submittedName>
</protein>
<sequence length="62" mass="6833">MDNKIVSINVDAMKQKVASARQSIGSMAKERKDKALVSVLEKGIELSKRQLSALESVRKNFG</sequence>
<dbReference type="Proteomes" id="UP000321083">
    <property type="component" value="Unassembled WGS sequence"/>
</dbReference>
<gene>
    <name evidence="1" type="ORF">E3A20_05430</name>
</gene>
<organism evidence="1 2">
    <name type="scientific">Planctomyces bekefii</name>
    <dbReference type="NCBI Taxonomy" id="1653850"/>
    <lineage>
        <taxon>Bacteria</taxon>
        <taxon>Pseudomonadati</taxon>
        <taxon>Planctomycetota</taxon>
        <taxon>Planctomycetia</taxon>
        <taxon>Planctomycetales</taxon>
        <taxon>Planctomycetaceae</taxon>
        <taxon>Planctomyces</taxon>
    </lineage>
</organism>
<dbReference type="AlphaFoldDB" id="A0A5C6MAR6"/>
<evidence type="ECO:0000313" key="2">
    <source>
        <dbReference type="Proteomes" id="UP000321083"/>
    </source>
</evidence>